<proteinExistence type="predicted"/>
<keyword evidence="1" id="KW-0175">Coiled coil</keyword>
<feature type="region of interest" description="Disordered" evidence="2">
    <location>
        <begin position="1"/>
        <end position="27"/>
    </location>
</feature>
<feature type="compositionally biased region" description="Polar residues" evidence="2">
    <location>
        <begin position="8"/>
        <end position="20"/>
    </location>
</feature>
<name>A0AAC9W1N4_EUBLI</name>
<feature type="coiled-coil region" evidence="1">
    <location>
        <begin position="62"/>
        <end position="89"/>
    </location>
</feature>
<evidence type="ECO:0000256" key="1">
    <source>
        <dbReference type="SAM" id="Coils"/>
    </source>
</evidence>
<organism evidence="3 5">
    <name type="scientific">Eubacterium limosum</name>
    <dbReference type="NCBI Taxonomy" id="1736"/>
    <lineage>
        <taxon>Bacteria</taxon>
        <taxon>Bacillati</taxon>
        <taxon>Bacillota</taxon>
        <taxon>Clostridia</taxon>
        <taxon>Eubacteriales</taxon>
        <taxon>Eubacteriaceae</taxon>
        <taxon>Eubacterium</taxon>
    </lineage>
</organism>
<reference evidence="3" key="1">
    <citation type="journal article" date="2015" name="Genome Announc.">
        <title>Draft Genome Sequence of Chemolithoautotrophic Acetogenic Butanol-Producing Eubacterium limosum ATCC 8486.</title>
        <authorList>
            <person name="Song Y."/>
            <person name="Cho B.K."/>
        </authorList>
    </citation>
    <scope>NUCLEOTIDE SEQUENCE</scope>
    <source>
        <strain evidence="3">ATCC 8486</strain>
    </source>
</reference>
<dbReference type="AlphaFoldDB" id="A0AAC9W1N4"/>
<evidence type="ECO:0008006" key="6">
    <source>
        <dbReference type="Google" id="ProtNLM"/>
    </source>
</evidence>
<reference evidence="5" key="2">
    <citation type="journal article" date="2017" name="Sci. Rep.">
        <title>Determination of the Genome and Primary Transcriptome of Syngas Fermenting Eubacterium limosum ATCC 8486.</title>
        <authorList>
            <person name="Song Y."/>
            <person name="Shin J."/>
            <person name="Jeong Y."/>
            <person name="Jin S."/>
            <person name="Lee J.K."/>
            <person name="Kim D.R."/>
            <person name="Kim S.C."/>
            <person name="Cho S."/>
            <person name="Cho B.K."/>
        </authorList>
    </citation>
    <scope>NUCLEOTIDE SEQUENCE [LARGE SCALE GENOMIC DNA]</scope>
    <source>
        <strain evidence="5">ATCC 8486</strain>
    </source>
</reference>
<sequence length="164" mass="18488">MSEELINGTESTESNHQENTFEPIRSQEDLDKIIGARVARERKKYEGFEVYKEKAEKYDAFEESQKTEMQKLNERLENAEKENAAYKQREQLVGWAKEVSDTSGVPANLLRGSTKEELMAHADELKAFIGEQPTAPVVPSDGQKPKHKTATTADLFAEALGDKL</sequence>
<protein>
    <recommendedName>
        <fullName evidence="6">DUF4355 domain-containing protein</fullName>
    </recommendedName>
</protein>
<dbReference type="EMBL" id="CP019962">
    <property type="protein sequence ID" value="ARD64033.1"/>
    <property type="molecule type" value="Genomic_DNA"/>
</dbReference>
<evidence type="ECO:0000256" key="2">
    <source>
        <dbReference type="SAM" id="MobiDB-lite"/>
    </source>
</evidence>
<evidence type="ECO:0000313" key="3">
    <source>
        <dbReference type="EMBL" id="ARD64033.1"/>
    </source>
</evidence>
<accession>A0AAC9W1N4</accession>
<evidence type="ECO:0000313" key="5">
    <source>
        <dbReference type="Proteomes" id="UP000192391"/>
    </source>
</evidence>
<gene>
    <name evidence="3" type="ORF">B2M23_00020</name>
    <name evidence="4" type="ORF">B2M23_11335</name>
</gene>
<reference evidence="3" key="3">
    <citation type="submission" date="2017-02" db="EMBL/GenBank/DDBJ databases">
        <title>Integrative analysis reveals regulation of autotrophic growth of syngas fermenting bacteria at the translational level.</title>
        <authorList>
            <person name="Song Y."/>
            <person name="Shin J."/>
            <person name="Jeong Y."/>
            <person name="Jin S."/>
            <person name="Kim D.R."/>
            <person name="Kim S.C."/>
            <person name="Cho S."/>
            <person name="Cho B.-K."/>
        </authorList>
    </citation>
    <scope>NUCLEOTIDE SEQUENCE</scope>
    <source>
        <strain evidence="3">ATCC 8486</strain>
    </source>
</reference>
<dbReference type="EMBL" id="CP019962">
    <property type="protein sequence ID" value="ARD66098.1"/>
    <property type="molecule type" value="Genomic_DNA"/>
</dbReference>
<dbReference type="RefSeq" id="WP_052237488.1">
    <property type="nucleotide sequence ID" value="NZ_CP019962.1"/>
</dbReference>
<dbReference type="Proteomes" id="UP000192391">
    <property type="component" value="Chromosome"/>
</dbReference>
<evidence type="ECO:0000313" key="4">
    <source>
        <dbReference type="EMBL" id="ARD66098.1"/>
    </source>
</evidence>
<dbReference type="KEGG" id="elim:B2M23_11335"/>
<dbReference type="KEGG" id="elim:B2M23_00020"/>